<dbReference type="EMBL" id="UYRS01018336">
    <property type="protein sequence ID" value="VDK33102.1"/>
    <property type="molecule type" value="Genomic_DNA"/>
</dbReference>
<evidence type="ECO:0000259" key="9">
    <source>
        <dbReference type="PROSITE" id="PS50071"/>
    </source>
</evidence>
<organism evidence="12">
    <name type="scientific">Taenia asiatica</name>
    <name type="common">Asian tapeworm</name>
    <dbReference type="NCBI Taxonomy" id="60517"/>
    <lineage>
        <taxon>Eukaryota</taxon>
        <taxon>Metazoa</taxon>
        <taxon>Spiralia</taxon>
        <taxon>Lophotrochozoa</taxon>
        <taxon>Platyhelminthes</taxon>
        <taxon>Cestoda</taxon>
        <taxon>Eucestoda</taxon>
        <taxon>Cyclophyllidea</taxon>
        <taxon>Taeniidae</taxon>
        <taxon>Taenia</taxon>
    </lineage>
</organism>
<dbReference type="InterPro" id="IPR009057">
    <property type="entry name" value="Homeodomain-like_sf"/>
</dbReference>
<dbReference type="InterPro" id="IPR046333">
    <property type="entry name" value="HXA10/ABDB-like"/>
</dbReference>
<evidence type="ECO:0000313" key="10">
    <source>
        <dbReference type="EMBL" id="VDK33102.1"/>
    </source>
</evidence>
<name>A0A0R3W2Z0_TAEAS</name>
<evidence type="ECO:0000256" key="5">
    <source>
        <dbReference type="ARBA" id="ARBA00023242"/>
    </source>
</evidence>
<feature type="region of interest" description="Disordered" evidence="8">
    <location>
        <begin position="1"/>
        <end position="41"/>
    </location>
</feature>
<comment type="similarity">
    <text evidence="2">Belongs to the Abd-B homeobox family.</text>
</comment>
<dbReference type="STRING" id="60517.A0A0R3W2Z0"/>
<evidence type="ECO:0000256" key="6">
    <source>
        <dbReference type="PROSITE-ProRule" id="PRU00108"/>
    </source>
</evidence>
<keyword evidence="5 6" id="KW-0539">Nucleus</keyword>
<keyword evidence="4 6" id="KW-0371">Homeobox</keyword>
<dbReference type="Pfam" id="PF00046">
    <property type="entry name" value="Homeodomain"/>
    <property type="match status" value="1"/>
</dbReference>
<dbReference type="CDD" id="cd00086">
    <property type="entry name" value="homeodomain"/>
    <property type="match status" value="1"/>
</dbReference>
<dbReference type="SUPFAM" id="SSF46689">
    <property type="entry name" value="Homeodomain-like"/>
    <property type="match status" value="1"/>
</dbReference>
<comment type="subcellular location">
    <subcellularLocation>
        <location evidence="1 6 7">Nucleus</location>
    </subcellularLocation>
</comment>
<keyword evidence="11" id="KW-1185">Reference proteome</keyword>
<keyword evidence="3 6" id="KW-0238">DNA-binding</keyword>
<dbReference type="InterPro" id="IPR020479">
    <property type="entry name" value="HD_metazoa"/>
</dbReference>
<dbReference type="GO" id="GO:0000981">
    <property type="term" value="F:DNA-binding transcription factor activity, RNA polymerase II-specific"/>
    <property type="evidence" value="ECO:0007669"/>
    <property type="project" value="InterPro"/>
</dbReference>
<evidence type="ECO:0000256" key="7">
    <source>
        <dbReference type="RuleBase" id="RU000682"/>
    </source>
</evidence>
<sequence length="522" mass="56944">MSRPLEDTVNNAEERQNGTLQPSSTLWTPPVCQSEQNPTNLPHSYYEASEPILPATIDYSGNQYPMPPPLLSPSTSVEDYQGTKLSHSFLLPSHLPPLDPMRYLPPPTLPPPTHNLHDCSSPRSFLNLSNPPDLNLCHLPYSQPLPPPQSAQSNGNDHSDEGDYAVDNDSSCGDGKSRKKRKPYTRFQTMILENEFHGNAYITRQKRWEISCKLNLTERQVKVWFQNRRMKKKKIQSRASGCSTTGTTAESGKSPRAEDSDNESECTDNSSHQALPQRLSLEPPLSPSKQSVSISYPHPVPSLLPPPLPLPPVSQPKQDGFYLPSGYLSCPPPIPSTSSSTSFGALRDISDGYPSSTSELYSVSRNQFLASQNNWFNPEANASIENSSASMAGLLGNTNDPGSCLLHLSSPPKPQANGLGRYAAVVSNLLDSTTENAQTSEYQMNSLSTYLSQTTYPQITTAFYESGQAGGGEMNGSGNYHHHFQSGSSMMGGDGEEPSFDYDGYSSAFAPPMQMGVRTSGV</sequence>
<feature type="region of interest" description="Disordered" evidence="8">
    <location>
        <begin position="137"/>
        <end position="181"/>
    </location>
</feature>
<evidence type="ECO:0000256" key="2">
    <source>
        <dbReference type="ARBA" id="ARBA00006317"/>
    </source>
</evidence>
<dbReference type="GO" id="GO:0000978">
    <property type="term" value="F:RNA polymerase II cis-regulatory region sequence-specific DNA binding"/>
    <property type="evidence" value="ECO:0007669"/>
    <property type="project" value="TreeGrafter"/>
</dbReference>
<dbReference type="WBParaSite" id="TASK_0000423701-mRNA-1">
    <property type="protein sequence ID" value="TASK_0000423701-mRNA-1"/>
    <property type="gene ID" value="TASK_0000423701"/>
</dbReference>
<dbReference type="OrthoDB" id="6159439at2759"/>
<reference evidence="12" key="1">
    <citation type="submission" date="2017-02" db="UniProtKB">
        <authorList>
            <consortium name="WormBaseParasite"/>
        </authorList>
    </citation>
    <scope>IDENTIFICATION</scope>
</reference>
<feature type="compositionally biased region" description="Polar residues" evidence="8">
    <location>
        <begin position="17"/>
        <end position="41"/>
    </location>
</feature>
<dbReference type="AlphaFoldDB" id="A0A0R3W2Z0"/>
<dbReference type="PANTHER" id="PTHR45874:SF4">
    <property type="entry name" value="HOMEOBOX PROTEIN ABDOMINAL-B"/>
    <property type="match status" value="1"/>
</dbReference>
<dbReference type="PROSITE" id="PS50071">
    <property type="entry name" value="HOMEOBOX_2"/>
    <property type="match status" value="1"/>
</dbReference>
<proteinExistence type="inferred from homology"/>
<dbReference type="Gene3D" id="1.10.10.60">
    <property type="entry name" value="Homeodomain-like"/>
    <property type="match status" value="1"/>
</dbReference>
<dbReference type="PRINTS" id="PR00024">
    <property type="entry name" value="HOMEOBOX"/>
</dbReference>
<dbReference type="InterPro" id="IPR017970">
    <property type="entry name" value="Homeobox_CS"/>
</dbReference>
<feature type="compositionally biased region" description="Polar residues" evidence="8">
    <location>
        <begin position="237"/>
        <end position="251"/>
    </location>
</feature>
<dbReference type="InterPro" id="IPR001356">
    <property type="entry name" value="HD"/>
</dbReference>
<dbReference type="Proteomes" id="UP000282613">
    <property type="component" value="Unassembled WGS sequence"/>
</dbReference>
<dbReference type="SMART" id="SM00389">
    <property type="entry name" value="HOX"/>
    <property type="match status" value="1"/>
</dbReference>
<protein>
    <submittedName>
        <fullName evidence="12">Homeobox domain-containing protein</fullName>
    </submittedName>
</protein>
<evidence type="ECO:0000256" key="8">
    <source>
        <dbReference type="SAM" id="MobiDB-lite"/>
    </source>
</evidence>
<accession>A0A0R3W2Z0</accession>
<dbReference type="PANTHER" id="PTHR45874">
    <property type="entry name" value="HOMEOBOX PROTEIN ABDOMINAL-B"/>
    <property type="match status" value="1"/>
</dbReference>
<feature type="compositionally biased region" description="Basic and acidic residues" evidence="8">
    <location>
        <begin position="1"/>
        <end position="16"/>
    </location>
</feature>
<gene>
    <name evidence="10" type="ORF">TASK_LOCUS4238</name>
</gene>
<evidence type="ECO:0000256" key="4">
    <source>
        <dbReference type="ARBA" id="ARBA00023155"/>
    </source>
</evidence>
<reference evidence="10 11" key="2">
    <citation type="submission" date="2018-11" db="EMBL/GenBank/DDBJ databases">
        <authorList>
            <consortium name="Pathogen Informatics"/>
        </authorList>
    </citation>
    <scope>NUCLEOTIDE SEQUENCE [LARGE SCALE GENOMIC DNA]</scope>
</reference>
<feature type="DNA-binding region" description="Homeobox" evidence="6">
    <location>
        <begin position="177"/>
        <end position="236"/>
    </location>
</feature>
<evidence type="ECO:0000313" key="11">
    <source>
        <dbReference type="Proteomes" id="UP000282613"/>
    </source>
</evidence>
<feature type="region of interest" description="Disordered" evidence="8">
    <location>
        <begin position="235"/>
        <end position="298"/>
    </location>
</feature>
<dbReference type="PROSITE" id="PS00027">
    <property type="entry name" value="HOMEOBOX_1"/>
    <property type="match status" value="1"/>
</dbReference>
<evidence type="ECO:0000313" key="12">
    <source>
        <dbReference type="WBParaSite" id="TASK_0000423701-mRNA-1"/>
    </source>
</evidence>
<feature type="domain" description="Homeobox" evidence="9">
    <location>
        <begin position="175"/>
        <end position="235"/>
    </location>
</feature>
<evidence type="ECO:0000256" key="1">
    <source>
        <dbReference type="ARBA" id="ARBA00004123"/>
    </source>
</evidence>
<evidence type="ECO:0000256" key="3">
    <source>
        <dbReference type="ARBA" id="ARBA00023125"/>
    </source>
</evidence>
<dbReference type="GO" id="GO:0005634">
    <property type="term" value="C:nucleus"/>
    <property type="evidence" value="ECO:0007669"/>
    <property type="project" value="UniProtKB-SubCell"/>
</dbReference>